<feature type="region of interest" description="Disordered" evidence="23">
    <location>
        <begin position="739"/>
        <end position="759"/>
    </location>
</feature>
<evidence type="ECO:0000256" key="10">
    <source>
        <dbReference type="ARBA" id="ARBA00022692"/>
    </source>
</evidence>
<keyword evidence="18" id="KW-0464">Manganese</keyword>
<evidence type="ECO:0000256" key="7">
    <source>
        <dbReference type="ARBA" id="ARBA00022475"/>
    </source>
</evidence>
<evidence type="ECO:0000256" key="17">
    <source>
        <dbReference type="ARBA" id="ARBA00023136"/>
    </source>
</evidence>
<keyword evidence="15" id="KW-1133">Transmembrane helix</keyword>
<evidence type="ECO:0000313" key="24">
    <source>
        <dbReference type="EnsemblPlants" id="AET1Gv20379600.8"/>
    </source>
</evidence>
<dbReference type="GO" id="GO:0009834">
    <property type="term" value="P:plant-type secondary cell wall biogenesis"/>
    <property type="evidence" value="ECO:0007669"/>
    <property type="project" value="UniProtKB-ARBA"/>
</dbReference>
<dbReference type="GO" id="GO:0030244">
    <property type="term" value="P:cellulose biosynthetic process"/>
    <property type="evidence" value="ECO:0007669"/>
    <property type="project" value="UniProtKB-KW"/>
</dbReference>
<dbReference type="GO" id="GO:0071555">
    <property type="term" value="P:cell wall organization"/>
    <property type="evidence" value="ECO:0007669"/>
    <property type="project" value="UniProtKB-KW"/>
</dbReference>
<proteinExistence type="inferred from homology"/>
<protein>
    <recommendedName>
        <fullName evidence="6">cellulose synthase (UDP-forming)</fullName>
        <ecNumber evidence="6">2.4.1.12</ecNumber>
    </recommendedName>
</protein>
<accession>A0A452YD61</accession>
<dbReference type="Gene3D" id="3.90.550.10">
    <property type="entry name" value="Spore Coat Polysaccharide Biosynthesis Protein SpsA, Chain A"/>
    <property type="match status" value="1"/>
</dbReference>
<evidence type="ECO:0000256" key="16">
    <source>
        <dbReference type="ARBA" id="ARBA00023054"/>
    </source>
</evidence>
<dbReference type="Pfam" id="PF03552">
    <property type="entry name" value="Cellulose_synt"/>
    <property type="match status" value="1"/>
</dbReference>
<dbReference type="EnsemblPlants" id="AET1Gv20379600.8">
    <property type="protein sequence ID" value="AET1Gv20379600.8"/>
    <property type="gene ID" value="AET1Gv20379600"/>
</dbReference>
<dbReference type="FunFam" id="3.90.550.10:FF:000009">
    <property type="entry name" value="Cellulose synthase"/>
    <property type="match status" value="1"/>
</dbReference>
<reference evidence="24" key="4">
    <citation type="submission" date="2019-03" db="UniProtKB">
        <authorList>
            <consortium name="EnsemblPlants"/>
        </authorList>
    </citation>
    <scope>IDENTIFICATION</scope>
</reference>
<dbReference type="InterPro" id="IPR029044">
    <property type="entry name" value="Nucleotide-diphossugar_trans"/>
</dbReference>
<comment type="pathway">
    <text evidence="4">Glycan metabolism; plant cellulose biosynthesis.</text>
</comment>
<keyword evidence="14" id="KW-0135">Cellulose biosynthesis</keyword>
<dbReference type="AlphaFoldDB" id="A0A452YD61"/>
<evidence type="ECO:0000256" key="11">
    <source>
        <dbReference type="ARBA" id="ARBA00022723"/>
    </source>
</evidence>
<name>A0A452YD61_AEGTS</name>
<evidence type="ECO:0000256" key="22">
    <source>
        <dbReference type="PIRSR" id="PIRSR605150-3"/>
    </source>
</evidence>
<evidence type="ECO:0000256" key="13">
    <source>
        <dbReference type="ARBA" id="ARBA00022833"/>
    </source>
</evidence>
<keyword evidence="17" id="KW-0472">Membrane</keyword>
<dbReference type="SUPFAM" id="SSF53448">
    <property type="entry name" value="Nucleotide-diphospho-sugar transferases"/>
    <property type="match status" value="1"/>
</dbReference>
<evidence type="ECO:0000256" key="2">
    <source>
        <dbReference type="ARBA" id="ARBA00001947"/>
    </source>
</evidence>
<reference evidence="24" key="5">
    <citation type="journal article" date="2021" name="G3 (Bethesda)">
        <title>Aegilops tauschii genome assembly Aet v5.0 features greater sequence contiguity and improved annotation.</title>
        <authorList>
            <person name="Wang L."/>
            <person name="Zhu T."/>
            <person name="Rodriguez J.C."/>
            <person name="Deal K.R."/>
            <person name="Dubcovsky J."/>
            <person name="McGuire P.E."/>
            <person name="Lux T."/>
            <person name="Spannagl M."/>
            <person name="Mayer K.F.X."/>
            <person name="Baldrich P."/>
            <person name="Meyers B.C."/>
            <person name="Huo N."/>
            <person name="Gu Y.Q."/>
            <person name="Zhou H."/>
            <person name="Devos K.M."/>
            <person name="Bennetzen J.L."/>
            <person name="Unver T."/>
            <person name="Budak H."/>
            <person name="Gulick P.J."/>
            <person name="Galiba G."/>
            <person name="Kalapos B."/>
            <person name="Nelson D.R."/>
            <person name="Li P."/>
            <person name="You F.M."/>
            <person name="Luo M.C."/>
            <person name="Dvorak J."/>
        </authorList>
    </citation>
    <scope>NUCLEOTIDE SEQUENCE [LARGE SCALE GENOMIC DNA]</scope>
    <source>
        <strain evidence="24">cv. AL8/78</strain>
    </source>
</reference>
<evidence type="ECO:0000256" key="19">
    <source>
        <dbReference type="ARBA" id="ARBA00023316"/>
    </source>
</evidence>
<dbReference type="GO" id="GO:0005886">
    <property type="term" value="C:plasma membrane"/>
    <property type="evidence" value="ECO:0007669"/>
    <property type="project" value="UniProtKB-SubCell"/>
</dbReference>
<comment type="catalytic activity">
    <reaction evidence="20">
        <text>[(1-&gt;4)-beta-D-glucosyl](n) + UDP-alpha-D-glucose = [(1-&gt;4)-beta-D-glucosyl](n+1) + UDP + H(+)</text>
        <dbReference type="Rhea" id="RHEA:19929"/>
        <dbReference type="Rhea" id="RHEA-COMP:10033"/>
        <dbReference type="Rhea" id="RHEA-COMP:10034"/>
        <dbReference type="ChEBI" id="CHEBI:15378"/>
        <dbReference type="ChEBI" id="CHEBI:18246"/>
        <dbReference type="ChEBI" id="CHEBI:58223"/>
        <dbReference type="ChEBI" id="CHEBI:58885"/>
        <dbReference type="EC" id="2.4.1.12"/>
    </reaction>
</comment>
<dbReference type="InterPro" id="IPR005150">
    <property type="entry name" value="Cellulose_synth"/>
</dbReference>
<dbReference type="GO" id="GO:0016760">
    <property type="term" value="F:cellulose synthase (UDP-forming) activity"/>
    <property type="evidence" value="ECO:0007669"/>
    <property type="project" value="UniProtKB-EC"/>
</dbReference>
<feature type="binding site" evidence="22">
    <location>
        <position position="417"/>
    </location>
    <ligand>
        <name>Mn(2+)</name>
        <dbReference type="ChEBI" id="CHEBI:29035"/>
    </ligand>
</feature>
<dbReference type="Gramene" id="AET1Gv20379600.8">
    <property type="protein sequence ID" value="AET1Gv20379600.8"/>
    <property type="gene ID" value="AET1Gv20379600"/>
</dbReference>
<keyword evidence="11" id="KW-0479">Metal-binding</keyword>
<keyword evidence="9" id="KW-0808">Transferase</keyword>
<feature type="compositionally biased region" description="Basic and acidic residues" evidence="23">
    <location>
        <begin position="750"/>
        <end position="759"/>
    </location>
</feature>
<dbReference type="PANTHER" id="PTHR13301">
    <property type="entry name" value="X-BOX TRANSCRIPTION FACTOR-RELATED"/>
    <property type="match status" value="1"/>
</dbReference>
<keyword evidence="13" id="KW-0862">Zinc</keyword>
<feature type="binding site" evidence="21">
    <location>
        <position position="222"/>
    </location>
    <ligand>
        <name>UDP-alpha-D-glucose</name>
        <dbReference type="ChEBI" id="CHEBI:58885"/>
    </ligand>
</feature>
<comment type="cofactor">
    <cofactor evidence="1">
        <name>Mn(2+)</name>
        <dbReference type="ChEBI" id="CHEBI:29035"/>
    </cofactor>
</comment>
<feature type="binding site" evidence="21">
    <location>
        <position position="221"/>
    </location>
    <ligand>
        <name>UDP-alpha-D-glucose</name>
        <dbReference type="ChEBI" id="CHEBI:58885"/>
    </ligand>
</feature>
<dbReference type="EC" id="2.4.1.12" evidence="6"/>
<evidence type="ECO:0000256" key="9">
    <source>
        <dbReference type="ARBA" id="ARBA00022679"/>
    </source>
</evidence>
<feature type="binding site" evidence="21">
    <location>
        <position position="215"/>
    </location>
    <ligand>
        <name>UDP-alpha-D-glucose</name>
        <dbReference type="ChEBI" id="CHEBI:58885"/>
    </ligand>
</feature>
<comment type="subcellular location">
    <subcellularLocation>
        <location evidence="3">Cell membrane</location>
        <topology evidence="3">Multi-pass membrane protein</topology>
    </subcellularLocation>
</comment>
<feature type="region of interest" description="Disordered" evidence="23">
    <location>
        <begin position="567"/>
        <end position="593"/>
    </location>
</feature>
<evidence type="ECO:0000256" key="12">
    <source>
        <dbReference type="ARBA" id="ARBA00022771"/>
    </source>
</evidence>
<keyword evidence="12" id="KW-0863">Zinc-finger</keyword>
<evidence type="ECO:0000313" key="25">
    <source>
        <dbReference type="Proteomes" id="UP000015105"/>
    </source>
</evidence>
<sequence>MFPFLKNPTEANHLCELTRRLPCRRTASSRRRSGAPVDRRCPPSAEAVSAEQNTSFFSSSSCCFAGKELEAEREMEGSMEWKERIDKWKTKQEKRGKLNRDNIDRMRRLAEARQPLWRKLPVPSSQINPYRIVIVLRLVVLCFFLRFRIMTPANDAIPLWLVSVICELWFALSWILDQLPKWSPVTRETYLDRLALRYDREGEPSRLSPIDFFVSTVDPLKEPPIITANTVLSILAVDYPVDRNSCYVSDDGASMLCFDTLSETAEFARRWVPFCKKFAIEPRAPEFYFSQKIDYLKDKVQPTFVKERRAMKREYEEFKVRINGLVAKAEKKPEEGWVMQDGTPWPGNNTRDHPGMIQVYLGSQGALDVEGHELPRLVYVSREKRPGHNHHKKAGAMNALVRVSAVLTNAPFILNLDCDHYVNNSKAVREAMCFLMDPQLGKKLCYVQFPQRFDGIDLHDRYANRNVVFFDINMKGLDGIQGPVYVGTGCVFNRQALYGYDPPRPEKRPKMTCDCWPSWCCCCCCFGGGKHRKSRDRGVRRAGALVAHVAEELPEAVRAVAGVHRLHARRGRRTAAGRRRRPRRTHQGSHPRHQLWVRGEDRVGQRDWVDLRVSDRGHPDGVQDALPRVEVRLLHAHAPSVQGVGAHQLVGQASPGAPVGARLRRDLHESPLPALVRLRRPSQVARALRLHQHHRLPLHLHSPHRLLHHPRRLPPHRQIHHPHAQQPGEHLVHRPVHVHHRDGGAGAAVERGEHRGLVA</sequence>
<evidence type="ECO:0000256" key="15">
    <source>
        <dbReference type="ARBA" id="ARBA00022989"/>
    </source>
</evidence>
<dbReference type="Proteomes" id="UP000015105">
    <property type="component" value="Chromosome 1D"/>
</dbReference>
<keyword evidence="7" id="KW-1003">Cell membrane</keyword>
<comment type="cofactor">
    <cofactor evidence="2">
        <name>Zn(2+)</name>
        <dbReference type="ChEBI" id="CHEBI:29105"/>
    </cofactor>
</comment>
<reference evidence="25" key="1">
    <citation type="journal article" date="2014" name="Science">
        <title>Ancient hybridizations among the ancestral genomes of bread wheat.</title>
        <authorList>
            <consortium name="International Wheat Genome Sequencing Consortium,"/>
            <person name="Marcussen T."/>
            <person name="Sandve S.R."/>
            <person name="Heier L."/>
            <person name="Spannagl M."/>
            <person name="Pfeifer M."/>
            <person name="Jakobsen K.S."/>
            <person name="Wulff B.B."/>
            <person name="Steuernagel B."/>
            <person name="Mayer K.F."/>
            <person name="Olsen O.A."/>
        </authorList>
    </citation>
    <scope>NUCLEOTIDE SEQUENCE [LARGE SCALE GENOMIC DNA]</scope>
    <source>
        <strain evidence="25">cv. AL8/78</strain>
    </source>
</reference>
<evidence type="ECO:0000256" key="1">
    <source>
        <dbReference type="ARBA" id="ARBA00001936"/>
    </source>
</evidence>
<evidence type="ECO:0000256" key="23">
    <source>
        <dbReference type="SAM" id="MobiDB-lite"/>
    </source>
</evidence>
<evidence type="ECO:0000256" key="4">
    <source>
        <dbReference type="ARBA" id="ARBA00004768"/>
    </source>
</evidence>
<keyword evidence="8" id="KW-0328">Glycosyltransferase</keyword>
<feature type="binding site" evidence="22">
    <location>
        <position position="393"/>
    </location>
    <ligand>
        <name>Mn(2+)</name>
        <dbReference type="ChEBI" id="CHEBI:29035"/>
    </ligand>
</feature>
<organism evidence="24 25">
    <name type="scientific">Aegilops tauschii subsp. strangulata</name>
    <name type="common">Goatgrass</name>
    <dbReference type="NCBI Taxonomy" id="200361"/>
    <lineage>
        <taxon>Eukaryota</taxon>
        <taxon>Viridiplantae</taxon>
        <taxon>Streptophyta</taxon>
        <taxon>Embryophyta</taxon>
        <taxon>Tracheophyta</taxon>
        <taxon>Spermatophyta</taxon>
        <taxon>Magnoliopsida</taxon>
        <taxon>Liliopsida</taxon>
        <taxon>Poales</taxon>
        <taxon>Poaceae</taxon>
        <taxon>BOP clade</taxon>
        <taxon>Pooideae</taxon>
        <taxon>Triticodae</taxon>
        <taxon>Triticeae</taxon>
        <taxon>Triticinae</taxon>
        <taxon>Aegilops</taxon>
    </lineage>
</organism>
<keyword evidence="19" id="KW-0961">Cell wall biogenesis/degradation</keyword>
<keyword evidence="16" id="KW-0175">Coiled coil</keyword>
<reference evidence="25" key="2">
    <citation type="journal article" date="2017" name="Nat. Plants">
        <title>The Aegilops tauschii genome reveals multiple impacts of transposons.</title>
        <authorList>
            <person name="Zhao G."/>
            <person name="Zou C."/>
            <person name="Li K."/>
            <person name="Wang K."/>
            <person name="Li T."/>
            <person name="Gao L."/>
            <person name="Zhang X."/>
            <person name="Wang H."/>
            <person name="Yang Z."/>
            <person name="Liu X."/>
            <person name="Jiang W."/>
            <person name="Mao L."/>
            <person name="Kong X."/>
            <person name="Jiao Y."/>
            <person name="Jia J."/>
        </authorList>
    </citation>
    <scope>NUCLEOTIDE SEQUENCE [LARGE SCALE GENOMIC DNA]</scope>
    <source>
        <strain evidence="25">cv. AL8/78</strain>
    </source>
</reference>
<evidence type="ECO:0000256" key="21">
    <source>
        <dbReference type="PIRSR" id="PIRSR605150-2"/>
    </source>
</evidence>
<evidence type="ECO:0000256" key="6">
    <source>
        <dbReference type="ARBA" id="ARBA00012539"/>
    </source>
</evidence>
<reference evidence="24" key="3">
    <citation type="journal article" date="2017" name="Nature">
        <title>Genome sequence of the progenitor of the wheat D genome Aegilops tauschii.</title>
        <authorList>
            <person name="Luo M.C."/>
            <person name="Gu Y.Q."/>
            <person name="Puiu D."/>
            <person name="Wang H."/>
            <person name="Twardziok S.O."/>
            <person name="Deal K.R."/>
            <person name="Huo N."/>
            <person name="Zhu T."/>
            <person name="Wang L."/>
            <person name="Wang Y."/>
            <person name="McGuire P.E."/>
            <person name="Liu S."/>
            <person name="Long H."/>
            <person name="Ramasamy R.K."/>
            <person name="Rodriguez J.C."/>
            <person name="Van S.L."/>
            <person name="Yuan L."/>
            <person name="Wang Z."/>
            <person name="Xia Z."/>
            <person name="Xiao L."/>
            <person name="Anderson O.D."/>
            <person name="Ouyang S."/>
            <person name="Liang Y."/>
            <person name="Zimin A.V."/>
            <person name="Pertea G."/>
            <person name="Qi P."/>
            <person name="Bennetzen J.L."/>
            <person name="Dai X."/>
            <person name="Dawson M.W."/>
            <person name="Muller H.G."/>
            <person name="Kugler K."/>
            <person name="Rivarola-Duarte L."/>
            <person name="Spannagl M."/>
            <person name="Mayer K.F.X."/>
            <person name="Lu F.H."/>
            <person name="Bevan M.W."/>
            <person name="Leroy P."/>
            <person name="Li P."/>
            <person name="You F.M."/>
            <person name="Sun Q."/>
            <person name="Liu Z."/>
            <person name="Lyons E."/>
            <person name="Wicker T."/>
            <person name="Salzberg S.L."/>
            <person name="Devos K.M."/>
            <person name="Dvorak J."/>
        </authorList>
    </citation>
    <scope>NUCLEOTIDE SEQUENCE [LARGE SCALE GENOMIC DNA]</scope>
    <source>
        <strain evidence="24">cv. AL8/78</strain>
    </source>
</reference>
<comment type="similarity">
    <text evidence="5">Belongs to the glycosyltransferase 2 family. Plant cellulose synthase subfamily.</text>
</comment>
<keyword evidence="25" id="KW-1185">Reference proteome</keyword>
<evidence type="ECO:0000256" key="3">
    <source>
        <dbReference type="ARBA" id="ARBA00004651"/>
    </source>
</evidence>
<feature type="binding site" evidence="21">
    <location>
        <position position="251"/>
    </location>
    <ligand>
        <name>UDP-alpha-D-glucose</name>
        <dbReference type="ChEBI" id="CHEBI:58885"/>
    </ligand>
</feature>
<evidence type="ECO:0000256" key="8">
    <source>
        <dbReference type="ARBA" id="ARBA00022676"/>
    </source>
</evidence>
<evidence type="ECO:0000256" key="5">
    <source>
        <dbReference type="ARBA" id="ARBA00007548"/>
    </source>
</evidence>
<dbReference type="GO" id="GO:0008270">
    <property type="term" value="F:zinc ion binding"/>
    <property type="evidence" value="ECO:0007669"/>
    <property type="project" value="UniProtKB-KW"/>
</dbReference>
<evidence type="ECO:0000256" key="20">
    <source>
        <dbReference type="ARBA" id="ARBA00048682"/>
    </source>
</evidence>
<evidence type="ECO:0000256" key="18">
    <source>
        <dbReference type="ARBA" id="ARBA00023211"/>
    </source>
</evidence>
<evidence type="ECO:0000256" key="14">
    <source>
        <dbReference type="ARBA" id="ARBA00022916"/>
    </source>
</evidence>
<keyword evidence="10" id="KW-0812">Transmembrane</keyword>
<feature type="binding site" evidence="21">
    <location>
        <position position="392"/>
    </location>
    <ligand>
        <name>UDP-alpha-D-glucose</name>
        <dbReference type="ChEBI" id="CHEBI:58885"/>
    </ligand>
</feature>